<dbReference type="STRING" id="671987.R0KVN6"/>
<sequence>MTDQIPKDVKAQVKASYDAIADTYNTVFTKPHEELRLDYLGRLVTSLQSYHQDTATVLELGCGAGVPATKFLLECSSPSFRITANDISTAQLSLARSNLASYADRLTLLEGDMLSLSFPPETFDAVTGFYSIIHLPRDEQTLLMAKIAQWLKPGGYLLANFSVAAMAAQVEDQWLGHDKGWMFWSGWGEEKSVEMVERAGLKVEVREVKQAEGDAVFVWVLARKER</sequence>
<dbReference type="GeneID" id="19396210"/>
<dbReference type="Proteomes" id="UP000016935">
    <property type="component" value="Unassembled WGS sequence"/>
</dbReference>
<dbReference type="PANTHER" id="PTHR43591">
    <property type="entry name" value="METHYLTRANSFERASE"/>
    <property type="match status" value="1"/>
</dbReference>
<evidence type="ECO:0000313" key="3">
    <source>
        <dbReference type="Proteomes" id="UP000016935"/>
    </source>
</evidence>
<accession>R0KVN6</accession>
<gene>
    <name evidence="2" type="ORF">SETTUDRAFT_133676</name>
</gene>
<dbReference type="eggNOG" id="ENOG502RU98">
    <property type="taxonomic scope" value="Eukaryota"/>
</dbReference>
<dbReference type="AlphaFoldDB" id="R0KVN6"/>
<reference evidence="2 3" key="1">
    <citation type="journal article" date="2012" name="PLoS Pathog.">
        <title>Diverse lifestyles and strategies of plant pathogenesis encoded in the genomes of eighteen Dothideomycetes fungi.</title>
        <authorList>
            <person name="Ohm R.A."/>
            <person name="Feau N."/>
            <person name="Henrissat B."/>
            <person name="Schoch C.L."/>
            <person name="Horwitz B.A."/>
            <person name="Barry K.W."/>
            <person name="Condon B.J."/>
            <person name="Copeland A.C."/>
            <person name="Dhillon B."/>
            <person name="Glaser F."/>
            <person name="Hesse C.N."/>
            <person name="Kosti I."/>
            <person name="LaButti K."/>
            <person name="Lindquist E.A."/>
            <person name="Lucas S."/>
            <person name="Salamov A.A."/>
            <person name="Bradshaw R.E."/>
            <person name="Ciuffetti L."/>
            <person name="Hamelin R.C."/>
            <person name="Kema G.H.J."/>
            <person name="Lawrence C."/>
            <person name="Scott J.A."/>
            <person name="Spatafora J.W."/>
            <person name="Turgeon B.G."/>
            <person name="de Wit P.J.G.M."/>
            <person name="Zhong S."/>
            <person name="Goodwin S.B."/>
            <person name="Grigoriev I.V."/>
        </authorList>
    </citation>
    <scope>NUCLEOTIDE SEQUENCE [LARGE SCALE GENOMIC DNA]</scope>
    <source>
        <strain evidence="3">28A</strain>
    </source>
</reference>
<keyword evidence="3" id="KW-1185">Reference proteome</keyword>
<dbReference type="HOGENOM" id="CLU_060397_2_0_1"/>
<dbReference type="InterPro" id="IPR041698">
    <property type="entry name" value="Methyltransf_25"/>
</dbReference>
<dbReference type="CDD" id="cd02440">
    <property type="entry name" value="AdoMet_MTases"/>
    <property type="match status" value="1"/>
</dbReference>
<evidence type="ECO:0000259" key="1">
    <source>
        <dbReference type="Pfam" id="PF13649"/>
    </source>
</evidence>
<dbReference type="Pfam" id="PF13649">
    <property type="entry name" value="Methyltransf_25"/>
    <property type="match status" value="1"/>
</dbReference>
<dbReference type="SUPFAM" id="SSF53335">
    <property type="entry name" value="S-adenosyl-L-methionine-dependent methyltransferases"/>
    <property type="match status" value="1"/>
</dbReference>
<dbReference type="Gene3D" id="3.40.50.150">
    <property type="entry name" value="Vaccinia Virus protein VP39"/>
    <property type="match status" value="1"/>
</dbReference>
<dbReference type="RefSeq" id="XP_008020872.1">
    <property type="nucleotide sequence ID" value="XM_008022681.1"/>
</dbReference>
<reference evidence="2 3" key="2">
    <citation type="journal article" date="2013" name="PLoS Genet.">
        <title>Comparative genome structure, secondary metabolite, and effector coding capacity across Cochliobolus pathogens.</title>
        <authorList>
            <person name="Condon B.J."/>
            <person name="Leng Y."/>
            <person name="Wu D."/>
            <person name="Bushley K.E."/>
            <person name="Ohm R.A."/>
            <person name="Otillar R."/>
            <person name="Martin J."/>
            <person name="Schackwitz W."/>
            <person name="Grimwood J."/>
            <person name="MohdZainudin N."/>
            <person name="Xue C."/>
            <person name="Wang R."/>
            <person name="Manning V.A."/>
            <person name="Dhillon B."/>
            <person name="Tu Z.J."/>
            <person name="Steffenson B.J."/>
            <person name="Salamov A."/>
            <person name="Sun H."/>
            <person name="Lowry S."/>
            <person name="LaButti K."/>
            <person name="Han J."/>
            <person name="Copeland A."/>
            <person name="Lindquist E."/>
            <person name="Barry K."/>
            <person name="Schmutz J."/>
            <person name="Baker S.E."/>
            <person name="Ciuffetti L.M."/>
            <person name="Grigoriev I.V."/>
            <person name="Zhong S."/>
            <person name="Turgeon B.G."/>
        </authorList>
    </citation>
    <scope>NUCLEOTIDE SEQUENCE [LARGE SCALE GENOMIC DNA]</scope>
    <source>
        <strain evidence="3">28A</strain>
    </source>
</reference>
<feature type="domain" description="Methyltransferase" evidence="1">
    <location>
        <begin position="57"/>
        <end position="155"/>
    </location>
</feature>
<proteinExistence type="predicted"/>
<dbReference type="EMBL" id="KB908481">
    <property type="protein sequence ID" value="EOA91822.1"/>
    <property type="molecule type" value="Genomic_DNA"/>
</dbReference>
<name>R0KVN6_EXST2</name>
<evidence type="ECO:0000313" key="2">
    <source>
        <dbReference type="EMBL" id="EOA91822.1"/>
    </source>
</evidence>
<dbReference type="InterPro" id="IPR029063">
    <property type="entry name" value="SAM-dependent_MTases_sf"/>
</dbReference>
<organism evidence="2 3">
    <name type="scientific">Exserohilum turcicum (strain 28A)</name>
    <name type="common">Northern leaf blight fungus</name>
    <name type="synonym">Setosphaeria turcica</name>
    <dbReference type="NCBI Taxonomy" id="671987"/>
    <lineage>
        <taxon>Eukaryota</taxon>
        <taxon>Fungi</taxon>
        <taxon>Dikarya</taxon>
        <taxon>Ascomycota</taxon>
        <taxon>Pezizomycotina</taxon>
        <taxon>Dothideomycetes</taxon>
        <taxon>Pleosporomycetidae</taxon>
        <taxon>Pleosporales</taxon>
        <taxon>Pleosporineae</taxon>
        <taxon>Pleosporaceae</taxon>
        <taxon>Exserohilum</taxon>
    </lineage>
</organism>
<dbReference type="OrthoDB" id="540004at2759"/>
<protein>
    <recommendedName>
        <fullName evidence="1">Methyltransferase domain-containing protein</fullName>
    </recommendedName>
</protein>